<accession>A0ABQ8TR79</accession>
<evidence type="ECO:0008006" key="5">
    <source>
        <dbReference type="Google" id="ProtNLM"/>
    </source>
</evidence>
<feature type="domain" description="DUF3730" evidence="2">
    <location>
        <begin position="427"/>
        <end position="645"/>
    </location>
</feature>
<dbReference type="InterPro" id="IPR022542">
    <property type="entry name" value="FOCAD/RST1_DUF3730"/>
</dbReference>
<protein>
    <recommendedName>
        <fullName evidence="5">Focadhesin</fullName>
    </recommendedName>
</protein>
<dbReference type="Proteomes" id="UP001148838">
    <property type="component" value="Unassembled WGS sequence"/>
</dbReference>
<evidence type="ECO:0000259" key="1">
    <source>
        <dbReference type="Pfam" id="PF11229"/>
    </source>
</evidence>
<keyword evidence="4" id="KW-1185">Reference proteome</keyword>
<dbReference type="InterPro" id="IPR021392">
    <property type="entry name" value="Focadhesin_C"/>
</dbReference>
<dbReference type="SUPFAM" id="SSF48371">
    <property type="entry name" value="ARM repeat"/>
    <property type="match status" value="1"/>
</dbReference>
<dbReference type="Pfam" id="PF11229">
    <property type="entry name" value="Focadhesin"/>
    <property type="match status" value="1"/>
</dbReference>
<dbReference type="InterPro" id="IPR045163">
    <property type="entry name" value="Focadhesin/RST1"/>
</dbReference>
<evidence type="ECO:0000313" key="3">
    <source>
        <dbReference type="EMBL" id="KAJ4448220.1"/>
    </source>
</evidence>
<organism evidence="3 4">
    <name type="scientific">Periplaneta americana</name>
    <name type="common">American cockroach</name>
    <name type="synonym">Blatta americana</name>
    <dbReference type="NCBI Taxonomy" id="6978"/>
    <lineage>
        <taxon>Eukaryota</taxon>
        <taxon>Metazoa</taxon>
        <taxon>Ecdysozoa</taxon>
        <taxon>Arthropoda</taxon>
        <taxon>Hexapoda</taxon>
        <taxon>Insecta</taxon>
        <taxon>Pterygota</taxon>
        <taxon>Neoptera</taxon>
        <taxon>Polyneoptera</taxon>
        <taxon>Dictyoptera</taxon>
        <taxon>Blattodea</taxon>
        <taxon>Blattoidea</taxon>
        <taxon>Blattidae</taxon>
        <taxon>Blattinae</taxon>
        <taxon>Periplaneta</taxon>
    </lineage>
</organism>
<dbReference type="EMBL" id="JAJSOF020000005">
    <property type="protein sequence ID" value="KAJ4448220.1"/>
    <property type="molecule type" value="Genomic_DNA"/>
</dbReference>
<evidence type="ECO:0000313" key="4">
    <source>
        <dbReference type="Proteomes" id="UP001148838"/>
    </source>
</evidence>
<gene>
    <name evidence="3" type="ORF">ANN_10234</name>
</gene>
<name>A0ABQ8TR79_PERAM</name>
<dbReference type="PANTHER" id="PTHR16212:SF4">
    <property type="entry name" value="FOCADHESIN"/>
    <property type="match status" value="1"/>
</dbReference>
<reference evidence="3 4" key="1">
    <citation type="journal article" date="2022" name="Allergy">
        <title>Genome assembly and annotation of Periplaneta americana reveal a comprehensive cockroach allergen profile.</title>
        <authorList>
            <person name="Wang L."/>
            <person name="Xiong Q."/>
            <person name="Saelim N."/>
            <person name="Wang L."/>
            <person name="Nong W."/>
            <person name="Wan A.T."/>
            <person name="Shi M."/>
            <person name="Liu X."/>
            <person name="Cao Q."/>
            <person name="Hui J.H.L."/>
            <person name="Sookrung N."/>
            <person name="Leung T.F."/>
            <person name="Tungtrongchitr A."/>
            <person name="Tsui S.K.W."/>
        </authorList>
    </citation>
    <scope>NUCLEOTIDE SEQUENCE [LARGE SCALE GENOMIC DNA]</scope>
    <source>
        <strain evidence="3">PWHHKU_190912</strain>
    </source>
</reference>
<feature type="non-terminal residue" evidence="3">
    <location>
        <position position="1"/>
    </location>
</feature>
<proteinExistence type="predicted"/>
<sequence>YSFILQLPELELLKEKCKDADPVISISACQGLVTLVEVGTLEVIPTLLSFIATVPTLRNYTGVIPSIGALLVIDLKVRSCEGRSYECPFSLYTPQHPLVTVLRQNKDAWIAVLSAMHFMCHHNEEIVAQNCLELLRPVFLYSLCDPSTTTCLSMACRQQMWELLLKASFRLGTRDLLLDILSWLQVETEVELLGASQMLLMLGDLALQHSDVVLCSALAPLLAALVHRLTRRGHDPRSCLSTLTCLLATCPEAGSCVLTLLSATVTSCPVIYLKDLIAFCVSLIDSRLCNVVAAHMLVCALLQWLMYPSYMTGEALQEASGVLARISDTSSWSSQTSRLCANKLLSRLRCTDNLVGSAVEMCRLAESWQSNPAVACEWLNRVGRDSPEHMQLFMSAVFVHGFDDPEVVQKSLTLLLCNSELAAVAVPLILRRLAEEKQPTLQLELLRGLMSTAAHKENVNLVLHTLESLRNVTGLRVVLVDLYVRLWRSECRCYPYLQRLLLENPTDVRDWKLDVARAHAVKEICETQPEQHGAELVKLLSQILNQCGGVEGSAASALALQGIMALCNAEIVNAATTWRALAPKLSRDKRSVVIISLCDFFGCILNMQCSGQEYDKLVAEVITKLWSYVSMSKEQEVVSAAFRALAKADLEKLSLKTLPECYRQRLQLPAAYAKTPVDAARRPEDVLTYIPCECWIQVLQGVPTEMLDAAGDTLGEWLSVELTLYLSSIYRTAAARGEPGSYSYLHHRSICRGLVEYLHRASQGTLEPPKVPVIRQCLRILGRTFPRPLPPHNWSFLQEFLQEATLTKHCLSILAKQASTSPSSRKIMENFLGTLQSSTENLETAKHLFENLSDLCRGIPPNSLKPFLEASFNLAIETSENEEGGALLTELFSRVKATLKCDDIHDANRTMLSILMEGLLDRFPAEHKMFDAYADCVTELSSKYLERMSSPSVWWEVTPDKLRQALGIRSALARKADTEIPLVWLNECIDATLNLTGEHTSVLHIIVEVLSCVRKHDSNCRWTMELLGQIENVLNRPGDTDNQQALMFLYDIFVLTVVVVSGQDCFAPSLESITASRENRLQLFPQALVRLLIREPWRAVASQVMEWLYHMQSLPAVSPLYADAFRRSLMALRHDKYFKILSVWMRFISCKFKSQ</sequence>
<dbReference type="PANTHER" id="PTHR16212">
    <property type="entry name" value="FOCADHESIN FAMILY MEMBER"/>
    <property type="match status" value="1"/>
</dbReference>
<comment type="caution">
    <text evidence="3">The sequence shown here is derived from an EMBL/GenBank/DDBJ whole genome shotgun (WGS) entry which is preliminary data.</text>
</comment>
<dbReference type="Pfam" id="PF12530">
    <property type="entry name" value="DUF3730"/>
    <property type="match status" value="1"/>
</dbReference>
<feature type="domain" description="Focadhesin C-terminal" evidence="1">
    <location>
        <begin position="724"/>
        <end position="1075"/>
    </location>
</feature>
<evidence type="ECO:0000259" key="2">
    <source>
        <dbReference type="Pfam" id="PF12530"/>
    </source>
</evidence>
<dbReference type="InterPro" id="IPR016024">
    <property type="entry name" value="ARM-type_fold"/>
</dbReference>